<sequence>MNKLPPITDEIRQAGKKLDLNLKPRPELDDAAIEANSRSIGERYGSNTQISSVDPVRPATRPAAPPPPAMAPLTSVRFDCPDYLDKELAIRAAEEGVTKTYLILKALGEAGYRLDQADLVKDRRRVRR</sequence>
<gene>
    <name evidence="2" type="ORF">CR162_18555</name>
</gene>
<comment type="caution">
    <text evidence="2">The sequence shown here is derived from an EMBL/GenBank/DDBJ whole genome shotgun (WGS) entry which is preliminary data.</text>
</comment>
<dbReference type="EMBL" id="PDNU01000046">
    <property type="protein sequence ID" value="PHK93474.1"/>
    <property type="molecule type" value="Genomic_DNA"/>
</dbReference>
<dbReference type="OrthoDB" id="7271010at2"/>
<name>A0A2C7A8V3_9PROT</name>
<feature type="region of interest" description="Disordered" evidence="1">
    <location>
        <begin position="38"/>
        <end position="73"/>
    </location>
</feature>
<dbReference type="Proteomes" id="UP000223527">
    <property type="component" value="Unassembled WGS sequence"/>
</dbReference>
<keyword evidence="3" id="KW-1185">Reference proteome</keyword>
<evidence type="ECO:0000313" key="3">
    <source>
        <dbReference type="Proteomes" id="UP000223527"/>
    </source>
</evidence>
<reference evidence="2 3" key="1">
    <citation type="submission" date="2017-10" db="EMBL/GenBank/DDBJ databases">
        <authorList>
            <person name="Banno H."/>
            <person name="Chua N.-H."/>
        </authorList>
    </citation>
    <scope>NUCLEOTIDE SEQUENCE [LARGE SCALE GENOMIC DNA]</scope>
    <source>
        <strain evidence="2 3">YW11</strain>
    </source>
</reference>
<evidence type="ECO:0000313" key="2">
    <source>
        <dbReference type="EMBL" id="PHK93474.1"/>
    </source>
</evidence>
<organism evidence="2 3">
    <name type="scientific">Teichococcus rhizosphaerae</name>
    <dbReference type="NCBI Taxonomy" id="1335062"/>
    <lineage>
        <taxon>Bacteria</taxon>
        <taxon>Pseudomonadati</taxon>
        <taxon>Pseudomonadota</taxon>
        <taxon>Alphaproteobacteria</taxon>
        <taxon>Acetobacterales</taxon>
        <taxon>Roseomonadaceae</taxon>
        <taxon>Roseomonas</taxon>
    </lineage>
</organism>
<proteinExistence type="predicted"/>
<protein>
    <submittedName>
        <fullName evidence="2">Uncharacterized protein</fullName>
    </submittedName>
</protein>
<dbReference type="AlphaFoldDB" id="A0A2C7A8V3"/>
<accession>A0A2C7A8V3</accession>
<evidence type="ECO:0000256" key="1">
    <source>
        <dbReference type="SAM" id="MobiDB-lite"/>
    </source>
</evidence>
<dbReference type="RefSeq" id="WP_099097019.1">
    <property type="nucleotide sequence ID" value="NZ_PDNU01000046.1"/>
</dbReference>